<sequence>MSWFSPRRQLSTTQPLAHSPSVGWGRESEEQKSQSLQLEFTPEFQPVQYSSTETAAMHWPSASPGASPLLLSKCSQAQQSKMISSTAARQANGETLEQVSPRSCEYPIFGRVQSQVGWGSEQFDLVKDVLAHGRE</sequence>
<name>A0AAN7NQJ4_MYCAM</name>
<accession>A0AAN7NQJ4</accession>
<evidence type="ECO:0000313" key="3">
    <source>
        <dbReference type="Proteomes" id="UP001333110"/>
    </source>
</evidence>
<proteinExistence type="predicted"/>
<feature type="non-terminal residue" evidence="2">
    <location>
        <position position="135"/>
    </location>
</feature>
<evidence type="ECO:0000313" key="2">
    <source>
        <dbReference type="EMBL" id="KAK4829709.1"/>
    </source>
</evidence>
<gene>
    <name evidence="2" type="ORF">QYF61_006084</name>
</gene>
<dbReference type="EMBL" id="JAUNZN010000001">
    <property type="protein sequence ID" value="KAK4829709.1"/>
    <property type="molecule type" value="Genomic_DNA"/>
</dbReference>
<evidence type="ECO:0000256" key="1">
    <source>
        <dbReference type="SAM" id="MobiDB-lite"/>
    </source>
</evidence>
<keyword evidence="3" id="KW-1185">Reference proteome</keyword>
<dbReference type="AlphaFoldDB" id="A0AAN7NQJ4"/>
<dbReference type="Proteomes" id="UP001333110">
    <property type="component" value="Unassembled WGS sequence"/>
</dbReference>
<organism evidence="2 3">
    <name type="scientific">Mycteria americana</name>
    <name type="common">Wood stork</name>
    <dbReference type="NCBI Taxonomy" id="33587"/>
    <lineage>
        <taxon>Eukaryota</taxon>
        <taxon>Metazoa</taxon>
        <taxon>Chordata</taxon>
        <taxon>Craniata</taxon>
        <taxon>Vertebrata</taxon>
        <taxon>Euteleostomi</taxon>
        <taxon>Archelosauria</taxon>
        <taxon>Archosauria</taxon>
        <taxon>Dinosauria</taxon>
        <taxon>Saurischia</taxon>
        <taxon>Theropoda</taxon>
        <taxon>Coelurosauria</taxon>
        <taxon>Aves</taxon>
        <taxon>Neognathae</taxon>
        <taxon>Neoaves</taxon>
        <taxon>Aequornithes</taxon>
        <taxon>Ciconiiformes</taxon>
        <taxon>Ciconiidae</taxon>
        <taxon>Mycteria</taxon>
    </lineage>
</organism>
<reference evidence="2 3" key="1">
    <citation type="journal article" date="2023" name="J. Hered.">
        <title>Chromosome-level genome of the wood stork (Mycteria americana) provides insight into avian chromosome evolution.</title>
        <authorList>
            <person name="Flamio R. Jr."/>
            <person name="Ramstad K.M."/>
        </authorList>
    </citation>
    <scope>NUCLEOTIDE SEQUENCE [LARGE SCALE GENOMIC DNA]</scope>
    <source>
        <strain evidence="2">JAX WOST 10</strain>
    </source>
</reference>
<protein>
    <submittedName>
        <fullName evidence="2">Uncharacterized protein</fullName>
    </submittedName>
</protein>
<feature type="region of interest" description="Disordered" evidence="1">
    <location>
        <begin position="1"/>
        <end position="36"/>
    </location>
</feature>
<comment type="caution">
    <text evidence="2">The sequence shown here is derived from an EMBL/GenBank/DDBJ whole genome shotgun (WGS) entry which is preliminary data.</text>
</comment>